<dbReference type="EMBL" id="JBHUKQ010000010">
    <property type="protein sequence ID" value="MFD2481790.1"/>
    <property type="molecule type" value="Genomic_DNA"/>
</dbReference>
<organism evidence="1 2">
    <name type="scientific">Amycolatopsis albidoflavus</name>
    <dbReference type="NCBI Taxonomy" id="102226"/>
    <lineage>
        <taxon>Bacteria</taxon>
        <taxon>Bacillati</taxon>
        <taxon>Actinomycetota</taxon>
        <taxon>Actinomycetes</taxon>
        <taxon>Pseudonocardiales</taxon>
        <taxon>Pseudonocardiaceae</taxon>
        <taxon>Amycolatopsis</taxon>
    </lineage>
</organism>
<dbReference type="InterPro" id="IPR021530">
    <property type="entry name" value="AllH-like"/>
</dbReference>
<gene>
    <name evidence="1" type="ORF">ACFSUT_16010</name>
</gene>
<accession>A0ABW5HY74</accession>
<evidence type="ECO:0000313" key="1">
    <source>
        <dbReference type="EMBL" id="MFD2481790.1"/>
    </source>
</evidence>
<name>A0ABW5HY74_9PSEU</name>
<dbReference type="Pfam" id="PF11392">
    <property type="entry name" value="AllH"/>
    <property type="match status" value="1"/>
</dbReference>
<reference evidence="2" key="1">
    <citation type="journal article" date="2019" name="Int. J. Syst. Evol. Microbiol.">
        <title>The Global Catalogue of Microorganisms (GCM) 10K type strain sequencing project: providing services to taxonomists for standard genome sequencing and annotation.</title>
        <authorList>
            <consortium name="The Broad Institute Genomics Platform"/>
            <consortium name="The Broad Institute Genome Sequencing Center for Infectious Disease"/>
            <person name="Wu L."/>
            <person name="Ma J."/>
        </authorList>
    </citation>
    <scope>NUCLEOTIDE SEQUENCE [LARGE SCALE GENOMIC DNA]</scope>
    <source>
        <strain evidence="2">CGMCC 4.7638</strain>
    </source>
</reference>
<protein>
    <submittedName>
        <fullName evidence="1">DUF2877 domain-containing protein</fullName>
    </submittedName>
</protein>
<dbReference type="RefSeq" id="WP_344272830.1">
    <property type="nucleotide sequence ID" value="NZ_BAAAHV010000011.1"/>
</dbReference>
<comment type="caution">
    <text evidence="1">The sequence shown here is derived from an EMBL/GenBank/DDBJ whole genome shotgun (WGS) entry which is preliminary data.</text>
</comment>
<sequence>MNATAVALSMDAVVAGKARERVLLGEVHSVFRRVLNVVTQQDQLVAFAAATVDDAPWTIRVDVDGWCRHQVEAGTPAVVTAQGATFGATSVKFAKPRLWYAKDVPLILDRTELAARARLLDDLLAAHGVPGGMQGNTSDPFQAAVSIRLRQGQTALTQALRRNDAEAARKAAEGLVGLGPGLTPAGDDFLTGLALVAAQPGSRATSFPRLTGKILARTTLLSAVTLCEAANGRARESLLDLLRRLLEPGGGTGLADAVARVAAIGHTSGTDLLSGVAAGLHLESEMRGSV</sequence>
<proteinExistence type="predicted"/>
<evidence type="ECO:0000313" key="2">
    <source>
        <dbReference type="Proteomes" id="UP001597542"/>
    </source>
</evidence>
<keyword evidence="2" id="KW-1185">Reference proteome</keyword>
<dbReference type="Proteomes" id="UP001597542">
    <property type="component" value="Unassembled WGS sequence"/>
</dbReference>